<feature type="compositionally biased region" description="Basic residues" evidence="1">
    <location>
        <begin position="144"/>
        <end position="154"/>
    </location>
</feature>
<evidence type="ECO:0000256" key="1">
    <source>
        <dbReference type="SAM" id="MobiDB-lite"/>
    </source>
</evidence>
<dbReference type="AlphaFoldDB" id="A0A7R8YYS2"/>
<feature type="region of interest" description="Disordered" evidence="1">
    <location>
        <begin position="113"/>
        <end position="154"/>
    </location>
</feature>
<evidence type="ECO:0000313" key="3">
    <source>
        <dbReference type="Proteomes" id="UP000594454"/>
    </source>
</evidence>
<evidence type="ECO:0000313" key="2">
    <source>
        <dbReference type="EMBL" id="CAD7087060.1"/>
    </source>
</evidence>
<reference evidence="2 3" key="1">
    <citation type="submission" date="2020-11" db="EMBL/GenBank/DDBJ databases">
        <authorList>
            <person name="Wallbank WR R."/>
            <person name="Pardo Diaz C."/>
            <person name="Kozak K."/>
            <person name="Martin S."/>
            <person name="Jiggins C."/>
            <person name="Moest M."/>
            <person name="Warren A I."/>
            <person name="Generalovic N T."/>
            <person name="Byers J.R.P. K."/>
            <person name="Montejo-Kovacevich G."/>
            <person name="Yen C E."/>
        </authorList>
    </citation>
    <scope>NUCLEOTIDE SEQUENCE [LARGE SCALE GENOMIC DNA]</scope>
</reference>
<dbReference type="InParanoid" id="A0A7R8YYS2"/>
<protein>
    <submittedName>
        <fullName evidence="2">Uncharacterized protein</fullName>
    </submittedName>
</protein>
<name>A0A7R8YYS2_HERIL</name>
<organism evidence="2 3">
    <name type="scientific">Hermetia illucens</name>
    <name type="common">Black soldier fly</name>
    <dbReference type="NCBI Taxonomy" id="343691"/>
    <lineage>
        <taxon>Eukaryota</taxon>
        <taxon>Metazoa</taxon>
        <taxon>Ecdysozoa</taxon>
        <taxon>Arthropoda</taxon>
        <taxon>Hexapoda</taxon>
        <taxon>Insecta</taxon>
        <taxon>Pterygota</taxon>
        <taxon>Neoptera</taxon>
        <taxon>Endopterygota</taxon>
        <taxon>Diptera</taxon>
        <taxon>Brachycera</taxon>
        <taxon>Stratiomyomorpha</taxon>
        <taxon>Stratiomyidae</taxon>
        <taxon>Hermetiinae</taxon>
        <taxon>Hermetia</taxon>
    </lineage>
</organism>
<proteinExistence type="predicted"/>
<gene>
    <name evidence="2" type="ORF">HERILL_LOCUS9787</name>
</gene>
<keyword evidence="3" id="KW-1185">Reference proteome</keyword>
<dbReference type="Proteomes" id="UP000594454">
    <property type="component" value="Chromosome 4"/>
</dbReference>
<accession>A0A7R8YYS2</accession>
<sequence length="154" mass="17928">MAENNTPRRALFDLPSDNTSPAIHRLSLNSSLTWQNEETIRQRGRRSFDFRPVSQENRRISCRNPFPDEMEEKTNIEQDGCTIVRNSEENTFSPFLDKMRSISRRQSRSLCPDETKITIGPGKSSDIKRDEGRLGTPVSDKRRSFNKRQSLRRL</sequence>
<feature type="compositionally biased region" description="Basic and acidic residues" evidence="1">
    <location>
        <begin position="125"/>
        <end position="143"/>
    </location>
</feature>
<dbReference type="EMBL" id="LR899012">
    <property type="protein sequence ID" value="CAD7087060.1"/>
    <property type="molecule type" value="Genomic_DNA"/>
</dbReference>